<evidence type="ECO:0000313" key="2">
    <source>
        <dbReference type="EMBL" id="QRV01472.1"/>
    </source>
</evidence>
<evidence type="ECO:0000256" key="1">
    <source>
        <dbReference type="SAM" id="MobiDB-lite"/>
    </source>
</evidence>
<keyword evidence="3" id="KW-1185">Reference proteome</keyword>
<protein>
    <submittedName>
        <fullName evidence="2">Uncharacterized protein</fullName>
    </submittedName>
</protein>
<dbReference type="Proteomes" id="UP000602653">
    <property type="component" value="Chromosome"/>
</dbReference>
<proteinExistence type="predicted"/>
<accession>A0ABX7IET8</accession>
<dbReference type="EMBL" id="CP070228">
    <property type="protein sequence ID" value="QRV01472.1"/>
    <property type="molecule type" value="Genomic_DNA"/>
</dbReference>
<feature type="region of interest" description="Disordered" evidence="1">
    <location>
        <begin position="62"/>
        <end position="87"/>
    </location>
</feature>
<dbReference type="RefSeq" id="WP_204423144.1">
    <property type="nucleotide sequence ID" value="NZ_CP070228.1"/>
</dbReference>
<reference evidence="2 3" key="1">
    <citation type="submission" date="2021-02" db="EMBL/GenBank/DDBJ databases">
        <title>Complete Genome Sequence of Arcanobacterium phocisimile strain DSM 26142T from a harbour seal.</title>
        <authorList>
            <person name="Borowiak M."/>
            <person name="Alssahen M."/>
            <person name="Malorny B."/>
            <person name="Laemmler C."/>
            <person name="Siebert U."/>
            <person name="Ploetz M."/>
            <person name="Abdulmawjood A."/>
        </authorList>
    </citation>
    <scope>NUCLEOTIDE SEQUENCE [LARGE SCALE GENOMIC DNA]</scope>
    <source>
        <strain evidence="2 3">DSM 26142</strain>
    </source>
</reference>
<gene>
    <name evidence="2" type="ORF">JTE88_04995</name>
</gene>
<organism evidence="2 3">
    <name type="scientific">Arcanobacterium phocisimile</name>
    <dbReference type="NCBI Taxonomy" id="1302235"/>
    <lineage>
        <taxon>Bacteria</taxon>
        <taxon>Bacillati</taxon>
        <taxon>Actinomycetota</taxon>
        <taxon>Actinomycetes</taxon>
        <taxon>Actinomycetales</taxon>
        <taxon>Actinomycetaceae</taxon>
        <taxon>Arcanobacterium</taxon>
    </lineage>
</organism>
<sequence length="192" mass="19926">MNSARRYLVLTPFNHTKMIAAVSKLRGIEAVAVSTSSGVALVRELPVPEFADWDISELLGSSPAPEIDTLDGSGDTPESEPTELSDSPELVASLFSELSPYGVVLITADLGDDIGTESGTSGMVNAVRFLNGRRGEDIPAGLLLNSLDPIIEALILGEEKAADLPGAITEMTLAEVEAVMASLSADGGEADA</sequence>
<name>A0ABX7IET8_9ACTO</name>
<evidence type="ECO:0000313" key="3">
    <source>
        <dbReference type="Proteomes" id="UP000602653"/>
    </source>
</evidence>